<proteinExistence type="inferred from homology"/>
<organism evidence="9 10">
    <name type="scientific">Sphagnum troendelagicum</name>
    <dbReference type="NCBI Taxonomy" id="128251"/>
    <lineage>
        <taxon>Eukaryota</taxon>
        <taxon>Viridiplantae</taxon>
        <taxon>Streptophyta</taxon>
        <taxon>Embryophyta</taxon>
        <taxon>Bryophyta</taxon>
        <taxon>Sphagnophytina</taxon>
        <taxon>Sphagnopsida</taxon>
        <taxon>Sphagnales</taxon>
        <taxon>Sphagnaceae</taxon>
        <taxon>Sphagnum</taxon>
    </lineage>
</organism>
<dbReference type="PROSITE" id="PS50011">
    <property type="entry name" value="PROTEIN_KINASE_DOM"/>
    <property type="match status" value="1"/>
</dbReference>
<evidence type="ECO:0000313" key="9">
    <source>
        <dbReference type="EMBL" id="CAK9234960.1"/>
    </source>
</evidence>
<evidence type="ECO:0000256" key="7">
    <source>
        <dbReference type="RuleBase" id="RU000304"/>
    </source>
</evidence>
<dbReference type="PANTHER" id="PTHR44329">
    <property type="entry name" value="SERINE/THREONINE-PROTEIN KINASE TNNI3K-RELATED"/>
    <property type="match status" value="1"/>
</dbReference>
<dbReference type="InterPro" id="IPR036537">
    <property type="entry name" value="Adaptor_Cbl_N_dom_sf"/>
</dbReference>
<keyword evidence="10" id="KW-1185">Reference proteome</keyword>
<name>A0ABP0V0Y0_9BRYO</name>
<dbReference type="PANTHER" id="PTHR44329:SF260">
    <property type="entry name" value="PROTEIN KINASE DOMAIN-CONTAINING PROTEIN"/>
    <property type="match status" value="1"/>
</dbReference>
<dbReference type="InterPro" id="IPR001245">
    <property type="entry name" value="Ser-Thr/Tyr_kinase_cat_dom"/>
</dbReference>
<dbReference type="SUPFAM" id="SSF56112">
    <property type="entry name" value="Protein kinase-like (PK-like)"/>
    <property type="match status" value="1"/>
</dbReference>
<keyword evidence="1 7" id="KW-0723">Serine/threonine-protein kinase</keyword>
<protein>
    <recommendedName>
        <fullName evidence="8">Protein kinase domain-containing protein</fullName>
    </recommendedName>
</protein>
<dbReference type="InterPro" id="IPR011009">
    <property type="entry name" value="Kinase-like_dom_sf"/>
</dbReference>
<evidence type="ECO:0000256" key="3">
    <source>
        <dbReference type="ARBA" id="ARBA00022741"/>
    </source>
</evidence>
<dbReference type="InterPro" id="IPR017441">
    <property type="entry name" value="Protein_kinase_ATP_BS"/>
</dbReference>
<accession>A0ABP0V0Y0</accession>
<evidence type="ECO:0000256" key="6">
    <source>
        <dbReference type="PROSITE-ProRule" id="PRU10141"/>
    </source>
</evidence>
<gene>
    <name evidence="9" type="ORF">CSSPTR1EN2_LOCUS22478</name>
</gene>
<keyword evidence="3 6" id="KW-0547">Nucleotide-binding</keyword>
<evidence type="ECO:0000259" key="8">
    <source>
        <dbReference type="PROSITE" id="PS50011"/>
    </source>
</evidence>
<dbReference type="Proteomes" id="UP001497512">
    <property type="component" value="Chromosome 8"/>
</dbReference>
<dbReference type="Pfam" id="PF07714">
    <property type="entry name" value="PK_Tyr_Ser-Thr"/>
    <property type="match status" value="1"/>
</dbReference>
<evidence type="ECO:0000256" key="2">
    <source>
        <dbReference type="ARBA" id="ARBA00022679"/>
    </source>
</evidence>
<dbReference type="EMBL" id="OZ019900">
    <property type="protein sequence ID" value="CAK9234960.1"/>
    <property type="molecule type" value="Genomic_DNA"/>
</dbReference>
<evidence type="ECO:0000256" key="5">
    <source>
        <dbReference type="ARBA" id="ARBA00022840"/>
    </source>
</evidence>
<dbReference type="PROSITE" id="PS00108">
    <property type="entry name" value="PROTEIN_KINASE_ST"/>
    <property type="match status" value="1"/>
</dbReference>
<dbReference type="InterPro" id="IPR008271">
    <property type="entry name" value="Ser/Thr_kinase_AS"/>
</dbReference>
<dbReference type="Gene3D" id="1.20.930.20">
    <property type="entry name" value="Adaptor protein Cbl, N-terminal domain"/>
    <property type="match status" value="1"/>
</dbReference>
<comment type="similarity">
    <text evidence="7">Belongs to the protein kinase superfamily.</text>
</comment>
<keyword evidence="2" id="KW-0808">Transferase</keyword>
<sequence>MEQFRDRVKEVAIIVTAVREGATASMINRNQCGSLASVYDGIDDYLKKLVEMDAANDVRLLPLLDEIIRVLERGKVLVLQYGSAQWFELAVTRGDNREAFKEIHLLLETNMKTLHDHISQGSPASNLWRFFVHICAKREMRAIAEEDHDKILETLQMFYENLPTAIDKLKGTADMYNLPINMQIDSREVKCGKEIGKGAYGLVREAYWLGCNFAVKTIKTTDIDALRKEVGILAKLSHPHIVQLVGFSRGLPNSMILMELMDGDLRHLTKDRVKSTPQAPPFPPEVAIDIISQIAAGMAYLHKQGVFHGDLKASNVLVNHRGGHIEAKIADFGVSQIVQLTNRFHTSKHSDSGSSVYSNSSFSGIVGTTGWRAPEVSDIQTKEGETSSVKPTYTGKADVFSFAMTCYEVVSGKLPYSSDLPRQSVNELVREGVRPELPEDINPRLSSLIQKCWQTEAPERPTFEEICFDLQEIKALETEAQGRQKFQKRKKSRCTIS</sequence>
<evidence type="ECO:0000313" key="10">
    <source>
        <dbReference type="Proteomes" id="UP001497512"/>
    </source>
</evidence>
<reference evidence="9" key="1">
    <citation type="submission" date="2024-02" db="EMBL/GenBank/DDBJ databases">
        <authorList>
            <consortium name="ELIXIR-Norway"/>
            <consortium name="Elixir Norway"/>
        </authorList>
    </citation>
    <scope>NUCLEOTIDE SEQUENCE</scope>
</reference>
<keyword evidence="5 6" id="KW-0067">ATP-binding</keyword>
<dbReference type="InterPro" id="IPR051681">
    <property type="entry name" value="Ser/Thr_Kinases-Pseudokinases"/>
</dbReference>
<dbReference type="SMART" id="SM00220">
    <property type="entry name" value="S_TKc"/>
    <property type="match status" value="1"/>
</dbReference>
<feature type="binding site" evidence="6">
    <location>
        <position position="216"/>
    </location>
    <ligand>
        <name>ATP</name>
        <dbReference type="ChEBI" id="CHEBI:30616"/>
    </ligand>
</feature>
<dbReference type="Gene3D" id="1.10.510.10">
    <property type="entry name" value="Transferase(Phosphotransferase) domain 1"/>
    <property type="match status" value="1"/>
</dbReference>
<dbReference type="PROSITE" id="PS00107">
    <property type="entry name" value="PROTEIN_KINASE_ATP"/>
    <property type="match status" value="1"/>
</dbReference>
<dbReference type="InterPro" id="IPR000719">
    <property type="entry name" value="Prot_kinase_dom"/>
</dbReference>
<evidence type="ECO:0000256" key="1">
    <source>
        <dbReference type="ARBA" id="ARBA00022527"/>
    </source>
</evidence>
<feature type="domain" description="Protein kinase" evidence="8">
    <location>
        <begin position="189"/>
        <end position="476"/>
    </location>
</feature>
<dbReference type="Gene3D" id="3.30.200.20">
    <property type="entry name" value="Phosphorylase Kinase, domain 1"/>
    <property type="match status" value="1"/>
</dbReference>
<evidence type="ECO:0000256" key="4">
    <source>
        <dbReference type="ARBA" id="ARBA00022777"/>
    </source>
</evidence>
<keyword evidence="4" id="KW-0418">Kinase</keyword>